<keyword evidence="1" id="KW-1185">Reference proteome</keyword>
<dbReference type="Proteomes" id="UP000504606">
    <property type="component" value="Unplaced"/>
</dbReference>
<dbReference type="RefSeq" id="XP_052120195.1">
    <property type="nucleotide sequence ID" value="XM_052264235.1"/>
</dbReference>
<dbReference type="AlphaFoldDB" id="A0A9C6TPT4"/>
<organism evidence="1 2">
    <name type="scientific">Frankliniella occidentalis</name>
    <name type="common">Western flower thrips</name>
    <name type="synonym">Euthrips occidentalis</name>
    <dbReference type="NCBI Taxonomy" id="133901"/>
    <lineage>
        <taxon>Eukaryota</taxon>
        <taxon>Metazoa</taxon>
        <taxon>Ecdysozoa</taxon>
        <taxon>Arthropoda</taxon>
        <taxon>Hexapoda</taxon>
        <taxon>Insecta</taxon>
        <taxon>Pterygota</taxon>
        <taxon>Neoptera</taxon>
        <taxon>Paraneoptera</taxon>
        <taxon>Thysanoptera</taxon>
        <taxon>Terebrantia</taxon>
        <taxon>Thripoidea</taxon>
        <taxon>Thripidae</taxon>
        <taxon>Frankliniella</taxon>
    </lineage>
</organism>
<protein>
    <submittedName>
        <fullName evidence="2">Uncharacterized protein LOC127748873 isoform X1</fullName>
    </submittedName>
</protein>
<dbReference type="KEGG" id="foc:127748873"/>
<gene>
    <name evidence="2" type="primary">LOC127748873</name>
</gene>
<dbReference type="GeneID" id="127748873"/>
<reference evidence="2" key="1">
    <citation type="submission" date="2025-08" db="UniProtKB">
        <authorList>
            <consortium name="RefSeq"/>
        </authorList>
    </citation>
    <scope>IDENTIFICATION</scope>
    <source>
        <tissue evidence="2">Whole organism</tissue>
    </source>
</reference>
<accession>A0A9C6TPT4</accession>
<evidence type="ECO:0000313" key="1">
    <source>
        <dbReference type="Proteomes" id="UP000504606"/>
    </source>
</evidence>
<name>A0A9C6TPT4_FRAOC</name>
<sequence>MSATVTVLCELSAVAVHCGFLYIGPISEGWTQARLLGPTMDTSGCAAVLCHSSSQTLYLALLLRITPEKRPDNYGNGKTLGPHLCTPSYLDCGQFLASIKFLK</sequence>
<evidence type="ECO:0000313" key="2">
    <source>
        <dbReference type="RefSeq" id="XP_052120195.1"/>
    </source>
</evidence>
<proteinExistence type="predicted"/>